<keyword evidence="3" id="KW-0378">Hydrolase</keyword>
<dbReference type="InterPro" id="IPR003653">
    <property type="entry name" value="Peptidase_C48_C"/>
</dbReference>
<gene>
    <name evidence="6" type="ORF">BEMITA_LOCUS5975</name>
</gene>
<evidence type="ECO:0000256" key="4">
    <source>
        <dbReference type="ARBA" id="ARBA00022807"/>
    </source>
</evidence>
<dbReference type="GO" id="GO:0006508">
    <property type="term" value="P:proteolysis"/>
    <property type="evidence" value="ECO:0007669"/>
    <property type="project" value="UniProtKB-KW"/>
</dbReference>
<dbReference type="EMBL" id="OU963864">
    <property type="protein sequence ID" value="CAH0386911.1"/>
    <property type="molecule type" value="Genomic_DNA"/>
</dbReference>
<dbReference type="Pfam" id="PF02902">
    <property type="entry name" value="Peptidase_C48"/>
    <property type="match status" value="1"/>
</dbReference>
<dbReference type="Proteomes" id="UP001152759">
    <property type="component" value="Chromosome 3"/>
</dbReference>
<name>A0A9P0A6U6_BEMTA</name>
<dbReference type="GO" id="GO:0005634">
    <property type="term" value="C:nucleus"/>
    <property type="evidence" value="ECO:0007669"/>
    <property type="project" value="TreeGrafter"/>
</dbReference>
<keyword evidence="2" id="KW-0645">Protease</keyword>
<keyword evidence="7" id="KW-1185">Reference proteome</keyword>
<protein>
    <recommendedName>
        <fullName evidence="5">Ubiquitin-like protease family profile domain-containing protein</fullName>
    </recommendedName>
</protein>
<dbReference type="PROSITE" id="PS50600">
    <property type="entry name" value="ULP_PROTEASE"/>
    <property type="match status" value="1"/>
</dbReference>
<evidence type="ECO:0000313" key="7">
    <source>
        <dbReference type="Proteomes" id="UP001152759"/>
    </source>
</evidence>
<organism evidence="6 7">
    <name type="scientific">Bemisia tabaci</name>
    <name type="common">Sweetpotato whitefly</name>
    <name type="synonym">Aleurodes tabaci</name>
    <dbReference type="NCBI Taxonomy" id="7038"/>
    <lineage>
        <taxon>Eukaryota</taxon>
        <taxon>Metazoa</taxon>
        <taxon>Ecdysozoa</taxon>
        <taxon>Arthropoda</taxon>
        <taxon>Hexapoda</taxon>
        <taxon>Insecta</taxon>
        <taxon>Pterygota</taxon>
        <taxon>Neoptera</taxon>
        <taxon>Paraneoptera</taxon>
        <taxon>Hemiptera</taxon>
        <taxon>Sternorrhyncha</taxon>
        <taxon>Aleyrodoidea</taxon>
        <taxon>Aleyrodidae</taxon>
        <taxon>Aleyrodinae</taxon>
        <taxon>Bemisia</taxon>
    </lineage>
</organism>
<dbReference type="GO" id="GO:0016929">
    <property type="term" value="F:deSUMOylase activity"/>
    <property type="evidence" value="ECO:0007669"/>
    <property type="project" value="TreeGrafter"/>
</dbReference>
<dbReference type="GO" id="GO:0016926">
    <property type="term" value="P:protein desumoylation"/>
    <property type="evidence" value="ECO:0007669"/>
    <property type="project" value="TreeGrafter"/>
</dbReference>
<evidence type="ECO:0000256" key="1">
    <source>
        <dbReference type="ARBA" id="ARBA00005234"/>
    </source>
</evidence>
<proteinExistence type="inferred from homology"/>
<accession>A0A9P0A6U6</accession>
<dbReference type="PANTHER" id="PTHR12606:SF141">
    <property type="entry name" value="GH15225P-RELATED"/>
    <property type="match status" value="1"/>
</dbReference>
<dbReference type="PANTHER" id="PTHR12606">
    <property type="entry name" value="SENTRIN/SUMO-SPECIFIC PROTEASE"/>
    <property type="match status" value="1"/>
</dbReference>
<reference evidence="6" key="1">
    <citation type="submission" date="2021-12" db="EMBL/GenBank/DDBJ databases">
        <authorList>
            <person name="King R."/>
        </authorList>
    </citation>
    <scope>NUCLEOTIDE SEQUENCE</scope>
</reference>
<comment type="similarity">
    <text evidence="1">Belongs to the peptidase C48 family.</text>
</comment>
<keyword evidence="4" id="KW-0788">Thiol protease</keyword>
<dbReference type="InterPro" id="IPR038765">
    <property type="entry name" value="Papain-like_cys_pep_sf"/>
</dbReference>
<evidence type="ECO:0000256" key="3">
    <source>
        <dbReference type="ARBA" id="ARBA00022801"/>
    </source>
</evidence>
<evidence type="ECO:0000313" key="6">
    <source>
        <dbReference type="EMBL" id="CAH0386911.1"/>
    </source>
</evidence>
<evidence type="ECO:0000259" key="5">
    <source>
        <dbReference type="PROSITE" id="PS50600"/>
    </source>
</evidence>
<dbReference type="Gene3D" id="3.40.395.10">
    <property type="entry name" value="Adenoviral Proteinase, Chain A"/>
    <property type="match status" value="1"/>
</dbReference>
<sequence>MEMHISNEAMQLLSSQKWLSDEVITAYFELLQQRATSESNLPKIKTLDTYFFTSLRNRGPSAVQGRFKKCNINELELVLIPVHYNNIHWTLVVYDLREGSIYWIDSIPDDKSTELELLRSAGNTLFGDRAWYLAEVDAPSQNNTWACGEFTCAYAESVARRAPFDFETCNLRDQLRLQIVQRKASPFSTGQPYSGVLRNLYRPRQQHPPSACKELEDVWITKQNLIDMRKFLHKTKQRKSRFLLKTGINKVRLYQKDIILILKRLEHN</sequence>
<dbReference type="SUPFAM" id="SSF54001">
    <property type="entry name" value="Cysteine proteinases"/>
    <property type="match status" value="1"/>
</dbReference>
<evidence type="ECO:0000256" key="2">
    <source>
        <dbReference type="ARBA" id="ARBA00022670"/>
    </source>
</evidence>
<feature type="domain" description="Ubiquitin-like protease family profile" evidence="5">
    <location>
        <begin position="3"/>
        <end position="158"/>
    </location>
</feature>
<dbReference type="AlphaFoldDB" id="A0A9P0A6U6"/>